<evidence type="ECO:0000259" key="4">
    <source>
        <dbReference type="Pfam" id="PF01979"/>
    </source>
</evidence>
<dbReference type="AlphaFoldDB" id="A0A133V204"/>
<dbReference type="EMBL" id="LHXW01000003">
    <property type="protein sequence ID" value="KXB00487.1"/>
    <property type="molecule type" value="Genomic_DNA"/>
</dbReference>
<evidence type="ECO:0000256" key="2">
    <source>
        <dbReference type="ARBA" id="ARBA00022801"/>
    </source>
</evidence>
<comment type="caution">
    <text evidence="5">The sequence shown here is derived from an EMBL/GenBank/DDBJ whole genome shotgun (WGS) entry which is preliminary data.</text>
</comment>
<dbReference type="PANTHER" id="PTHR43794:SF11">
    <property type="entry name" value="AMIDOHYDROLASE-RELATED DOMAIN-CONTAINING PROTEIN"/>
    <property type="match status" value="1"/>
</dbReference>
<dbReference type="GO" id="GO:0016814">
    <property type="term" value="F:hydrolase activity, acting on carbon-nitrogen (but not peptide) bonds, in cyclic amidines"/>
    <property type="evidence" value="ECO:0007669"/>
    <property type="project" value="UniProtKB-ARBA"/>
</dbReference>
<keyword evidence="3" id="KW-0862">Zinc</keyword>
<dbReference type="Gene3D" id="3.20.20.140">
    <property type="entry name" value="Metal-dependent hydrolases"/>
    <property type="match status" value="1"/>
</dbReference>
<evidence type="ECO:0000256" key="1">
    <source>
        <dbReference type="ARBA" id="ARBA00022723"/>
    </source>
</evidence>
<dbReference type="InterPro" id="IPR032466">
    <property type="entry name" value="Metal_Hydrolase"/>
</dbReference>
<feature type="domain" description="Amidohydrolase-related" evidence="4">
    <location>
        <begin position="59"/>
        <end position="423"/>
    </location>
</feature>
<gene>
    <name evidence="5" type="ORF">AKJ42_00500</name>
</gene>
<sequence>MTDIALTNGTVITMNQRREVIYDGGVAIEGNKIAEVGKTSEIKEKTSIDREIDCQGRLILPGLIDTHVHLGQALIRACADDLPLVPWLNERVLPLQGIGYQEGDGKLSAQLCTLEMIKSGTTTFVEALLHWKYIDEMTQAVAESGMRGAVSKSLMNLPGYADQPEAIPECMREDGEETLKQTEKMIKKWHGEENNKIHIWYGPRTPGGATVEFYRECAEQADKHDTGITIHLGEVKDDIQYMKNEFDMTPMEFMEHCNLVGENVIYAHGVWIPEEDFKLLKEHECTVSHNPASNLKLGSGIAPIPEMLDAGVNVGLGCDGGPSNDNYDLIRDMKLAALIHKGRLLDPTVMPAETVLEMATVNGAKPTLWGGDIGSLEPGTLADLIVVNLNKTHSAPVRNPISNLIYAGHEGNVETSIIDGEIVMENREVKTLDEKKILEEVIELAPELDQRLDLDIDTRWPTK</sequence>
<dbReference type="InterPro" id="IPR050287">
    <property type="entry name" value="MTA/SAH_deaminase"/>
</dbReference>
<dbReference type="GO" id="GO:0046872">
    <property type="term" value="F:metal ion binding"/>
    <property type="evidence" value="ECO:0007669"/>
    <property type="project" value="UniProtKB-KW"/>
</dbReference>
<keyword evidence="1" id="KW-0479">Metal-binding</keyword>
<dbReference type="SUPFAM" id="SSF51556">
    <property type="entry name" value="Metallo-dependent hydrolases"/>
    <property type="match status" value="1"/>
</dbReference>
<keyword evidence="2" id="KW-0378">Hydrolase</keyword>
<dbReference type="SUPFAM" id="SSF51338">
    <property type="entry name" value="Composite domain of metallo-dependent hydrolases"/>
    <property type="match status" value="1"/>
</dbReference>
<organism evidence="5 6">
    <name type="scientific">candidate division MSBL1 archaeon SCGC-AAA261C02</name>
    <dbReference type="NCBI Taxonomy" id="1698272"/>
    <lineage>
        <taxon>Archaea</taxon>
        <taxon>Methanobacteriati</taxon>
        <taxon>Methanobacteriota</taxon>
        <taxon>candidate division MSBL1</taxon>
    </lineage>
</organism>
<dbReference type="InterPro" id="IPR006680">
    <property type="entry name" value="Amidohydro-rel"/>
</dbReference>
<proteinExistence type="predicted"/>
<evidence type="ECO:0000313" key="5">
    <source>
        <dbReference type="EMBL" id="KXB00487.1"/>
    </source>
</evidence>
<dbReference type="InterPro" id="IPR011059">
    <property type="entry name" value="Metal-dep_hydrolase_composite"/>
</dbReference>
<protein>
    <recommendedName>
        <fullName evidence="4">Amidohydrolase-related domain-containing protein</fullName>
    </recommendedName>
</protein>
<dbReference type="GO" id="GO:0019239">
    <property type="term" value="F:deaminase activity"/>
    <property type="evidence" value="ECO:0007669"/>
    <property type="project" value="UniProtKB-ARBA"/>
</dbReference>
<evidence type="ECO:0000256" key="3">
    <source>
        <dbReference type="ARBA" id="ARBA00022833"/>
    </source>
</evidence>
<name>A0A133V204_9EURY</name>
<accession>A0A133V204</accession>
<dbReference type="Gene3D" id="2.30.40.10">
    <property type="entry name" value="Urease, subunit C, domain 1"/>
    <property type="match status" value="1"/>
</dbReference>
<dbReference type="PANTHER" id="PTHR43794">
    <property type="entry name" value="AMINOHYDROLASE SSNA-RELATED"/>
    <property type="match status" value="1"/>
</dbReference>
<dbReference type="CDD" id="cd01298">
    <property type="entry name" value="ATZ_TRZ_like"/>
    <property type="match status" value="1"/>
</dbReference>
<dbReference type="PATRIC" id="fig|1698272.3.peg.283"/>
<dbReference type="FunFam" id="3.20.20.140:FF:000014">
    <property type="entry name" value="5-methylthioadenosine/S-adenosylhomocysteine deaminase"/>
    <property type="match status" value="1"/>
</dbReference>
<keyword evidence="6" id="KW-1185">Reference proteome</keyword>
<evidence type="ECO:0000313" key="6">
    <source>
        <dbReference type="Proteomes" id="UP000070520"/>
    </source>
</evidence>
<dbReference type="Pfam" id="PF01979">
    <property type="entry name" value="Amidohydro_1"/>
    <property type="match status" value="1"/>
</dbReference>
<dbReference type="Proteomes" id="UP000070520">
    <property type="component" value="Unassembled WGS sequence"/>
</dbReference>
<reference evidence="5 6" key="1">
    <citation type="journal article" date="2016" name="Sci. Rep.">
        <title>Metabolic traits of an uncultured archaeal lineage -MSBL1- from brine pools of the Red Sea.</title>
        <authorList>
            <person name="Mwirichia R."/>
            <person name="Alam I."/>
            <person name="Rashid M."/>
            <person name="Vinu M."/>
            <person name="Ba-Alawi W."/>
            <person name="Anthony Kamau A."/>
            <person name="Kamanda Ngugi D."/>
            <person name="Goker M."/>
            <person name="Klenk H.P."/>
            <person name="Bajic V."/>
            <person name="Stingl U."/>
        </authorList>
    </citation>
    <scope>NUCLEOTIDE SEQUENCE [LARGE SCALE GENOMIC DNA]</scope>
    <source>
        <strain evidence="5">SCGC-AAA261C02</strain>
    </source>
</reference>